<name>A0A8S9YW91_9TREM</name>
<evidence type="ECO:0000256" key="1">
    <source>
        <dbReference type="SAM" id="MobiDB-lite"/>
    </source>
</evidence>
<dbReference type="Proteomes" id="UP000822476">
    <property type="component" value="Unassembled WGS sequence"/>
</dbReference>
<reference evidence="2" key="1">
    <citation type="submission" date="2019-07" db="EMBL/GenBank/DDBJ databases">
        <title>Annotation for the trematode Paragonimus miyazaki's.</title>
        <authorList>
            <person name="Choi Y.-J."/>
        </authorList>
    </citation>
    <scope>NUCLEOTIDE SEQUENCE</scope>
    <source>
        <strain evidence="2">Japan</strain>
    </source>
</reference>
<feature type="region of interest" description="Disordered" evidence="1">
    <location>
        <begin position="171"/>
        <end position="195"/>
    </location>
</feature>
<sequence length="365" mass="40148">MTQQLHTHPNSCSMDSGNLDKYVPANIPGQPAIISNGEHSVNDCIVKTSLSGKSKVRSNRPKTSLKSIRKNLPTSDELKQCIPLNTDSCGNSTQTEGHSTQFLHELEITKRSRKRNQKQSPNNTFPTQTLEEEATISRDDQNDGTLDLELQQQSIPKIHLLKTLDGKFAVLDSPGETEETPRRNSTDGKWDDGEDLRNVCNSEEALLEVNVSDADRLVLHSTQSVGTNVLPELTLFSENRLFEHTAIPNGPLNLSGKDAIGTENNVPRTSSLWSPQDMYSCESNFYSMVVPMPANPNTLAPAGSTINDSPSQCLVSTGLFNRTLPPPVDRSSSRKICKFKTPIMLPGLCTGPVWVTRLISLAWVV</sequence>
<organism evidence="2 3">
    <name type="scientific">Paragonimus skrjabini miyazakii</name>
    <dbReference type="NCBI Taxonomy" id="59628"/>
    <lineage>
        <taxon>Eukaryota</taxon>
        <taxon>Metazoa</taxon>
        <taxon>Spiralia</taxon>
        <taxon>Lophotrochozoa</taxon>
        <taxon>Platyhelminthes</taxon>
        <taxon>Trematoda</taxon>
        <taxon>Digenea</taxon>
        <taxon>Plagiorchiida</taxon>
        <taxon>Troglotremata</taxon>
        <taxon>Troglotrematidae</taxon>
        <taxon>Paragonimus</taxon>
    </lineage>
</organism>
<evidence type="ECO:0000313" key="3">
    <source>
        <dbReference type="Proteomes" id="UP000822476"/>
    </source>
</evidence>
<gene>
    <name evidence="2" type="ORF">EG68_03077</name>
</gene>
<feature type="region of interest" description="Disordered" evidence="1">
    <location>
        <begin position="110"/>
        <end position="136"/>
    </location>
</feature>
<feature type="compositionally biased region" description="Polar residues" evidence="1">
    <location>
        <begin position="118"/>
        <end position="129"/>
    </location>
</feature>
<proteinExistence type="predicted"/>
<protein>
    <submittedName>
        <fullName evidence="2">Uncharacterized protein</fullName>
    </submittedName>
</protein>
<dbReference type="AlphaFoldDB" id="A0A8S9YW91"/>
<evidence type="ECO:0000313" key="2">
    <source>
        <dbReference type="EMBL" id="KAF7258844.1"/>
    </source>
</evidence>
<comment type="caution">
    <text evidence="2">The sequence shown here is derived from an EMBL/GenBank/DDBJ whole genome shotgun (WGS) entry which is preliminary data.</text>
</comment>
<dbReference type="EMBL" id="JTDE01001503">
    <property type="protein sequence ID" value="KAF7258844.1"/>
    <property type="molecule type" value="Genomic_DNA"/>
</dbReference>
<accession>A0A8S9YW91</accession>
<feature type="region of interest" description="Disordered" evidence="1">
    <location>
        <begin position="51"/>
        <end position="71"/>
    </location>
</feature>
<feature type="compositionally biased region" description="Basic and acidic residues" evidence="1">
    <location>
        <begin position="179"/>
        <end position="195"/>
    </location>
</feature>
<keyword evidence="3" id="KW-1185">Reference proteome</keyword>